<evidence type="ECO:0000313" key="4">
    <source>
        <dbReference type="Proteomes" id="UP001470230"/>
    </source>
</evidence>
<reference evidence="2 4" key="1">
    <citation type="submission" date="2024-04" db="EMBL/GenBank/DDBJ databases">
        <title>Tritrichomonas musculus Genome.</title>
        <authorList>
            <person name="Alves-Ferreira E."/>
            <person name="Grigg M."/>
            <person name="Lorenzi H."/>
            <person name="Galac M."/>
        </authorList>
    </citation>
    <scope>NUCLEOTIDE SEQUENCE [LARGE SCALE GENOMIC DNA]</scope>
    <source>
        <strain evidence="2 4">EAF2021</strain>
    </source>
</reference>
<dbReference type="PANTHER" id="PTHR10774:SF190">
    <property type="entry name" value="C2 CALCIUM_LIPID-BINDING ENDONUCLEASE_EXONUCLEASE_PHOSPHATASE-RELATED"/>
    <property type="match status" value="1"/>
</dbReference>
<gene>
    <name evidence="3" type="ORF">M9Y10_016634</name>
    <name evidence="2" type="ORF">M9Y10_019970</name>
</gene>
<dbReference type="Proteomes" id="UP001470230">
    <property type="component" value="Unassembled WGS sequence"/>
</dbReference>
<proteinExistence type="predicted"/>
<accession>A0ABR2GM52</accession>
<feature type="domain" description="C2" evidence="1">
    <location>
        <begin position="1"/>
        <end position="99"/>
    </location>
</feature>
<dbReference type="SUPFAM" id="SSF49562">
    <property type="entry name" value="C2 domain (Calcium/lipid-binding domain, CaLB)"/>
    <property type="match status" value="2"/>
</dbReference>
<dbReference type="CDD" id="cd00030">
    <property type="entry name" value="C2"/>
    <property type="match status" value="2"/>
</dbReference>
<dbReference type="SMART" id="SM00239">
    <property type="entry name" value="C2"/>
    <property type="match status" value="2"/>
</dbReference>
<keyword evidence="4" id="KW-1185">Reference proteome</keyword>
<dbReference type="PROSITE" id="PS50004">
    <property type="entry name" value="C2"/>
    <property type="match status" value="2"/>
</dbReference>
<dbReference type="Pfam" id="PF00168">
    <property type="entry name" value="C2"/>
    <property type="match status" value="2"/>
</dbReference>
<dbReference type="Gene3D" id="2.60.40.150">
    <property type="entry name" value="C2 domain"/>
    <property type="match status" value="2"/>
</dbReference>
<dbReference type="EMBL" id="JAPFFF010000021">
    <property type="protein sequence ID" value="KAK8854084.1"/>
    <property type="molecule type" value="Genomic_DNA"/>
</dbReference>
<sequence>MAAKILFKVIDATMKTDCEIFVSVYLKSQGISQSKRTDIVNNSSNYTFNKEFDFQSQNIRNDAICISVFDHEVVGDKQLCNHDESTAELLTESTKNFSVDLFRKKKRIGSVKFEMQAAVTESDPNTIEEAKDVASPPSKKMIIFKVKICEAHKLRKIAKNAICDPSVAIRMKSQDFEQTSETDVAETTRDPVWNEEFELPCEFPKYDSLLISLHDNSEIGGDLCDDIEIPASHFVVDGPVEVLNERLIYHGKPAGMLKLEVQAITKE</sequence>
<dbReference type="PANTHER" id="PTHR10774">
    <property type="entry name" value="EXTENDED SYNAPTOTAGMIN-RELATED"/>
    <property type="match status" value="1"/>
</dbReference>
<comment type="caution">
    <text evidence="2">The sequence shown here is derived from an EMBL/GenBank/DDBJ whole genome shotgun (WGS) entry which is preliminary data.</text>
</comment>
<dbReference type="InterPro" id="IPR035892">
    <property type="entry name" value="C2_domain_sf"/>
</dbReference>
<evidence type="ECO:0000313" key="3">
    <source>
        <dbReference type="EMBL" id="KAK8854084.1"/>
    </source>
</evidence>
<dbReference type="InterPro" id="IPR045050">
    <property type="entry name" value="Synaptotagmin_plant"/>
</dbReference>
<name>A0ABR2GM52_9EUKA</name>
<protein>
    <recommendedName>
        <fullName evidence="1">C2 domain-containing protein</fullName>
    </recommendedName>
</protein>
<organism evidence="2 4">
    <name type="scientific">Tritrichomonas musculus</name>
    <dbReference type="NCBI Taxonomy" id="1915356"/>
    <lineage>
        <taxon>Eukaryota</taxon>
        <taxon>Metamonada</taxon>
        <taxon>Parabasalia</taxon>
        <taxon>Tritrichomonadida</taxon>
        <taxon>Tritrichomonadidae</taxon>
        <taxon>Tritrichomonas</taxon>
    </lineage>
</organism>
<evidence type="ECO:0000313" key="2">
    <source>
        <dbReference type="EMBL" id="KAK8834994.1"/>
    </source>
</evidence>
<dbReference type="InterPro" id="IPR000008">
    <property type="entry name" value="C2_dom"/>
</dbReference>
<evidence type="ECO:0000259" key="1">
    <source>
        <dbReference type="PROSITE" id="PS50004"/>
    </source>
</evidence>
<dbReference type="EMBL" id="JAPFFF010000255">
    <property type="protein sequence ID" value="KAK8834994.1"/>
    <property type="molecule type" value="Genomic_DNA"/>
</dbReference>
<feature type="domain" description="C2" evidence="1">
    <location>
        <begin position="123"/>
        <end position="244"/>
    </location>
</feature>